<dbReference type="EMBL" id="JABBWD010000095">
    <property type="protein sequence ID" value="KAG1766508.1"/>
    <property type="molecule type" value="Genomic_DNA"/>
</dbReference>
<accession>A0A9P6ZIE6</accession>
<keyword evidence="2" id="KW-1185">Reference proteome</keyword>
<dbReference type="OrthoDB" id="3253416at2759"/>
<reference evidence="1" key="1">
    <citation type="journal article" date="2020" name="New Phytol.">
        <title>Comparative genomics reveals dynamic genome evolution in host specialist ectomycorrhizal fungi.</title>
        <authorList>
            <person name="Lofgren L.A."/>
            <person name="Nguyen N.H."/>
            <person name="Vilgalys R."/>
            <person name="Ruytinx J."/>
            <person name="Liao H.L."/>
            <person name="Branco S."/>
            <person name="Kuo A."/>
            <person name="LaButti K."/>
            <person name="Lipzen A."/>
            <person name="Andreopoulos W."/>
            <person name="Pangilinan J."/>
            <person name="Riley R."/>
            <person name="Hundley H."/>
            <person name="Na H."/>
            <person name="Barry K."/>
            <person name="Grigoriev I.V."/>
            <person name="Stajich J.E."/>
            <person name="Kennedy P.G."/>
        </authorList>
    </citation>
    <scope>NUCLEOTIDE SEQUENCE</scope>
    <source>
        <strain evidence="1">DOB743</strain>
    </source>
</reference>
<evidence type="ECO:0000313" key="1">
    <source>
        <dbReference type="EMBL" id="KAG1766508.1"/>
    </source>
</evidence>
<gene>
    <name evidence="1" type="ORF">EV702DRAFT_1050675</name>
</gene>
<dbReference type="PROSITE" id="PS51257">
    <property type="entry name" value="PROKAR_LIPOPROTEIN"/>
    <property type="match status" value="1"/>
</dbReference>
<dbReference type="Proteomes" id="UP000714275">
    <property type="component" value="Unassembled WGS sequence"/>
</dbReference>
<name>A0A9P6ZIE6_9AGAM</name>
<proteinExistence type="predicted"/>
<comment type="caution">
    <text evidence="1">The sequence shown here is derived from an EMBL/GenBank/DDBJ whole genome shotgun (WGS) entry which is preliminary data.</text>
</comment>
<dbReference type="AlphaFoldDB" id="A0A9P6ZIE6"/>
<organism evidence="1 2">
    <name type="scientific">Suillus placidus</name>
    <dbReference type="NCBI Taxonomy" id="48579"/>
    <lineage>
        <taxon>Eukaryota</taxon>
        <taxon>Fungi</taxon>
        <taxon>Dikarya</taxon>
        <taxon>Basidiomycota</taxon>
        <taxon>Agaricomycotina</taxon>
        <taxon>Agaricomycetes</taxon>
        <taxon>Agaricomycetidae</taxon>
        <taxon>Boletales</taxon>
        <taxon>Suillineae</taxon>
        <taxon>Suillaceae</taxon>
        <taxon>Suillus</taxon>
    </lineage>
</organism>
<evidence type="ECO:0000313" key="2">
    <source>
        <dbReference type="Proteomes" id="UP000714275"/>
    </source>
</evidence>
<sequence length="246" mass="27267">MSSGRSALAFKETSSGQAVPGIQGCIQTSLKGGEDNISITNNIYVMTAKMHLPIPGAVQISDDIMCIHQVDGYDPLCWQAILMKLEIPEDRVRPLLHVMACATNDCQLESILGMPLLEPSTKKQMKALKRVNESSSLSSLQTTRPSSSMPIQGLLSQKKELIIMKSSKPISRKIESHAQIPRLLVTMSMQPLLLWITNIEDLSEPKVFFTQKAEKFAKDILNVEPHHLGLKLKSFIINIPLLINVL</sequence>
<protein>
    <submittedName>
        <fullName evidence="1">Uncharacterized protein</fullName>
    </submittedName>
</protein>